<dbReference type="EMBL" id="MU069832">
    <property type="protein sequence ID" value="KAF5833075.1"/>
    <property type="molecule type" value="Genomic_DNA"/>
</dbReference>
<keyword evidence="2" id="KW-1185">Reference proteome</keyword>
<reference evidence="1" key="1">
    <citation type="submission" date="2017-08" db="EMBL/GenBank/DDBJ databases">
        <authorList>
            <person name="Polle J.E."/>
            <person name="Barry K."/>
            <person name="Cushman J."/>
            <person name="Schmutz J."/>
            <person name="Tran D."/>
            <person name="Hathwaick L.T."/>
            <person name="Yim W.C."/>
            <person name="Jenkins J."/>
            <person name="Mckie-Krisberg Z.M."/>
            <person name="Prochnik S."/>
            <person name="Lindquist E."/>
            <person name="Dockter R.B."/>
            <person name="Adam C."/>
            <person name="Molina H."/>
            <person name="Bunkerborg J."/>
            <person name="Jin E."/>
            <person name="Buchheim M."/>
            <person name="Magnuson J."/>
        </authorList>
    </citation>
    <scope>NUCLEOTIDE SEQUENCE</scope>
    <source>
        <strain evidence="1">CCAP 19/18</strain>
    </source>
</reference>
<proteinExistence type="predicted"/>
<comment type="caution">
    <text evidence="1">The sequence shown here is derived from an EMBL/GenBank/DDBJ whole genome shotgun (WGS) entry which is preliminary data.</text>
</comment>
<accession>A0ABQ7GEP3</accession>
<evidence type="ECO:0000313" key="1">
    <source>
        <dbReference type="EMBL" id="KAF5833075.1"/>
    </source>
</evidence>
<sequence length="100" mass="10904">MLTSSRNVASSWACAPKRACVARPAGRRQVKANAMMGGMAPGAGLSPEVRSSIDKLVNSNKVCELLQELQSHRHNDFCPVLQSIEERALLDFVLLVWLVA</sequence>
<name>A0ABQ7GEP3_DUNSA</name>
<evidence type="ECO:0000313" key="2">
    <source>
        <dbReference type="Proteomes" id="UP000815325"/>
    </source>
</evidence>
<organism evidence="1 2">
    <name type="scientific">Dunaliella salina</name>
    <name type="common">Green alga</name>
    <name type="synonym">Protococcus salinus</name>
    <dbReference type="NCBI Taxonomy" id="3046"/>
    <lineage>
        <taxon>Eukaryota</taxon>
        <taxon>Viridiplantae</taxon>
        <taxon>Chlorophyta</taxon>
        <taxon>core chlorophytes</taxon>
        <taxon>Chlorophyceae</taxon>
        <taxon>CS clade</taxon>
        <taxon>Chlamydomonadales</taxon>
        <taxon>Dunaliellaceae</taxon>
        <taxon>Dunaliella</taxon>
    </lineage>
</organism>
<dbReference type="Proteomes" id="UP000815325">
    <property type="component" value="Unassembled WGS sequence"/>
</dbReference>
<protein>
    <submittedName>
        <fullName evidence="1">Uncharacterized protein</fullName>
    </submittedName>
</protein>
<gene>
    <name evidence="1" type="ORF">DUNSADRAFT_10739</name>
</gene>